<sequence>MHSSRMPRRTGSALTLLFVLAGTTLTSVPAGAQQPAAETDLDARTCLSTANIFTHGFDRSLWLAEQQDVLSDTPSWGPDTRLTPNWSGPPIGLPDGGVLQAYPNGQLWYLELEDRAWKPNPNGRRYRIIDEDGWARWTQSANRDLITADSQGMVFAVDADGALTVSQPDRRDDSWPVYREVIDTGWEQYDLIFAAGDGVLYARKPDDTLLRFQYHHGSQRWLEYAQPAGGSWDHSHLFSIGADLVYGVDESTGNLVGYRWDRNTDGWETGANFEKLIGTGWSGYRDITADGATCTYDSTAVPSAPTPENDRSHATSMIEGSDGLIRIYFNESSGRLLEALQSYPDDPTRFIYTIPDRDRRFAGQPSALRSADGEIHRLAHGTDSTTWQVTRDDEWGFTSLGGWTPGPAQLVETADQTVAAIAVSEDGGLLYRELGSTGWRLIGGSDLTSDFGVVAADQRIYVVARDSQGTLQFTTIEDGVATAWITLPGTGFGGKPSLVVDSAGKLRVFARGPDARIHELREETLDAGWSAVGEGREFTGSPATVIRNGDRVTVVARGSDDYLWVAVQDLFDNTKYGEWTQLVDSRTGTAYPTSTDAAVLRNSDGYLLINFVGFADELYVYRSAYPDTGPLAQSQSLSEGDEPNTDPLAEFDGHAVTLTETG</sequence>
<dbReference type="Gene3D" id="2.120.10.70">
    <property type="entry name" value="Fucose-specific lectin"/>
    <property type="match status" value="1"/>
</dbReference>
<reference evidence="6" key="1">
    <citation type="submission" date="2016-03" db="EMBL/GenBank/DDBJ databases">
        <title>Complete genome sequence of the type strain Actinoalloteichus hymeniacidonis DSM 45092.</title>
        <authorList>
            <person name="Schaffert L."/>
            <person name="Albersmeier A."/>
            <person name="Winkler A."/>
            <person name="Kalinowski J."/>
            <person name="Zotchev S."/>
            <person name="Ruckert C."/>
        </authorList>
    </citation>
    <scope>NUCLEOTIDE SEQUENCE [LARGE SCALE GENOMIC DNA]</scope>
    <source>
        <strain evidence="6">HPA177(T) (DSM 45092(T))</strain>
    </source>
</reference>
<dbReference type="KEGG" id="ahm:TL08_23480"/>
<dbReference type="InterPro" id="IPR036813">
    <property type="entry name" value="Tachylectin2_sf"/>
</dbReference>
<dbReference type="InterPro" id="IPR023294">
    <property type="entry name" value="Tachylectin2"/>
</dbReference>
<accession>A0AAC9N133</accession>
<evidence type="ECO:0000259" key="3">
    <source>
        <dbReference type="Pfam" id="PF14517"/>
    </source>
</evidence>
<dbReference type="Proteomes" id="UP000095210">
    <property type="component" value="Chromosome"/>
</dbReference>
<feature type="region of interest" description="Disordered" evidence="1">
    <location>
        <begin position="631"/>
        <end position="654"/>
    </location>
</feature>
<evidence type="ECO:0000313" key="5">
    <source>
        <dbReference type="EMBL" id="AOS65476.1"/>
    </source>
</evidence>
<evidence type="ECO:0000256" key="1">
    <source>
        <dbReference type="SAM" id="MobiDB-lite"/>
    </source>
</evidence>
<evidence type="ECO:0000256" key="2">
    <source>
        <dbReference type="SAM" id="SignalP"/>
    </source>
</evidence>
<proteinExistence type="predicted"/>
<dbReference type="EMBL" id="CP014859">
    <property type="protein sequence ID" value="AOS65476.1"/>
    <property type="molecule type" value="Genomic_DNA"/>
</dbReference>
<feature type="domain" description="Tachylectin 2" evidence="3">
    <location>
        <begin position="124"/>
        <end position="284"/>
    </location>
</feature>
<organism evidence="5 6">
    <name type="scientific">Actinoalloteichus hymeniacidonis</name>
    <dbReference type="NCBI Taxonomy" id="340345"/>
    <lineage>
        <taxon>Bacteria</taxon>
        <taxon>Bacillati</taxon>
        <taxon>Actinomycetota</taxon>
        <taxon>Actinomycetes</taxon>
        <taxon>Pseudonocardiales</taxon>
        <taxon>Pseudonocardiaceae</taxon>
        <taxon>Actinoalloteichus</taxon>
    </lineage>
</organism>
<evidence type="ECO:0000313" key="6">
    <source>
        <dbReference type="Proteomes" id="UP000095210"/>
    </source>
</evidence>
<dbReference type="Pfam" id="PF14517">
    <property type="entry name" value="Tachylectin"/>
    <property type="match status" value="1"/>
</dbReference>
<keyword evidence="6" id="KW-1185">Reference proteome</keyword>
<feature type="signal peptide" evidence="2">
    <location>
        <begin position="1"/>
        <end position="32"/>
    </location>
</feature>
<name>A0AAC9N133_9PSEU</name>
<protein>
    <submittedName>
        <fullName evidence="5">Tachylectin</fullName>
    </submittedName>
</protein>
<dbReference type="SUPFAM" id="SSF89372">
    <property type="entry name" value="Fucose-specific lectin"/>
    <property type="match status" value="1"/>
</dbReference>
<evidence type="ECO:0000259" key="4">
    <source>
        <dbReference type="Pfam" id="PF26607"/>
    </source>
</evidence>
<feature type="domain" description="PLL-like beta propeller" evidence="4">
    <location>
        <begin position="437"/>
        <end position="638"/>
    </location>
</feature>
<dbReference type="SUPFAM" id="SSF50934">
    <property type="entry name" value="Tachylectin-2"/>
    <property type="match status" value="1"/>
</dbReference>
<dbReference type="Gene3D" id="2.115.10.10">
    <property type="entry name" value="Tachylectin 2"/>
    <property type="match status" value="1"/>
</dbReference>
<dbReference type="AlphaFoldDB" id="A0AAC9N133"/>
<dbReference type="Pfam" id="PF26607">
    <property type="entry name" value="DUF8189"/>
    <property type="match status" value="1"/>
</dbReference>
<dbReference type="InterPro" id="IPR058502">
    <property type="entry name" value="PLL-like_beta-prop"/>
</dbReference>
<keyword evidence="2" id="KW-0732">Signal</keyword>
<gene>
    <name evidence="5" type="ORF">TL08_23480</name>
</gene>
<feature type="chain" id="PRO_5042245176" evidence="2">
    <location>
        <begin position="33"/>
        <end position="662"/>
    </location>
</feature>